<evidence type="ECO:0000256" key="12">
    <source>
        <dbReference type="ARBA" id="ARBA00023170"/>
    </source>
</evidence>
<evidence type="ECO:0000256" key="13">
    <source>
        <dbReference type="ARBA" id="ARBA00023237"/>
    </source>
</evidence>
<evidence type="ECO:0000256" key="15">
    <source>
        <dbReference type="PROSITE-ProRule" id="PRU10144"/>
    </source>
</evidence>
<feature type="domain" description="TonB-dependent receptor-like beta-barrel" evidence="18">
    <location>
        <begin position="232"/>
        <end position="692"/>
    </location>
</feature>
<dbReference type="PATRIC" id="fig|1114963.3.peg.4022"/>
<evidence type="ECO:0000256" key="10">
    <source>
        <dbReference type="ARBA" id="ARBA00023077"/>
    </source>
</evidence>
<dbReference type="GO" id="GO:0038023">
    <property type="term" value="F:signaling receptor activity"/>
    <property type="evidence" value="ECO:0007669"/>
    <property type="project" value="InterPro"/>
</dbReference>
<dbReference type="InterPro" id="IPR037066">
    <property type="entry name" value="Plug_dom_sf"/>
</dbReference>
<organism evidence="20 21">
    <name type="scientific">Novosphingobium barchaimii LL02</name>
    <dbReference type="NCBI Taxonomy" id="1114963"/>
    <lineage>
        <taxon>Bacteria</taxon>
        <taxon>Pseudomonadati</taxon>
        <taxon>Pseudomonadota</taxon>
        <taxon>Alphaproteobacteria</taxon>
        <taxon>Sphingomonadales</taxon>
        <taxon>Sphingomonadaceae</taxon>
        <taxon>Novosphingobium</taxon>
    </lineage>
</organism>
<keyword evidence="21" id="KW-1185">Reference proteome</keyword>
<evidence type="ECO:0000256" key="5">
    <source>
        <dbReference type="ARBA" id="ARBA00022496"/>
    </source>
</evidence>
<dbReference type="OrthoDB" id="9760333at2"/>
<keyword evidence="13 14" id="KW-0998">Cell outer membrane</keyword>
<evidence type="ECO:0000256" key="7">
    <source>
        <dbReference type="ARBA" id="ARBA00022729"/>
    </source>
</evidence>
<protein>
    <submittedName>
        <fullName evidence="20">TonB-denpendent receptor</fullName>
    </submittedName>
</protein>
<dbReference type="InterPro" id="IPR010105">
    <property type="entry name" value="TonB_sidphr_rcpt"/>
</dbReference>
<dbReference type="PANTHER" id="PTHR32552:SF82">
    <property type="entry name" value="FCUA PROTEIN"/>
    <property type="match status" value="1"/>
</dbReference>
<evidence type="ECO:0000313" key="20">
    <source>
        <dbReference type="EMBL" id="KMS51842.1"/>
    </source>
</evidence>
<dbReference type="NCBIfam" id="TIGR01783">
    <property type="entry name" value="TonB-siderophor"/>
    <property type="match status" value="1"/>
</dbReference>
<evidence type="ECO:0000256" key="9">
    <source>
        <dbReference type="ARBA" id="ARBA00023065"/>
    </source>
</evidence>
<evidence type="ECO:0000256" key="17">
    <source>
        <dbReference type="SAM" id="SignalP"/>
    </source>
</evidence>
<dbReference type="AlphaFoldDB" id="A0A0J7XJD7"/>
<gene>
    <name evidence="20" type="ORF">V474_02035</name>
</gene>
<dbReference type="Pfam" id="PF00593">
    <property type="entry name" value="TonB_dep_Rec_b-barrel"/>
    <property type="match status" value="1"/>
</dbReference>
<reference evidence="20 21" key="1">
    <citation type="journal article" date="2015" name="G3 (Bethesda)">
        <title>Insights into Ongoing Evolution of the Hexachlorocyclohexane Catabolic Pathway from Comparative Genomics of Ten Sphingomonadaceae Strains.</title>
        <authorList>
            <person name="Pearce S.L."/>
            <person name="Oakeshott J.G."/>
            <person name="Pandey G."/>
        </authorList>
    </citation>
    <scope>NUCLEOTIDE SEQUENCE [LARGE SCALE GENOMIC DNA]</scope>
    <source>
        <strain evidence="20 21">LL02</strain>
    </source>
</reference>
<evidence type="ECO:0000256" key="16">
    <source>
        <dbReference type="RuleBase" id="RU003357"/>
    </source>
</evidence>
<dbReference type="InterPro" id="IPR000531">
    <property type="entry name" value="Beta-barrel_TonB"/>
</dbReference>
<evidence type="ECO:0000259" key="18">
    <source>
        <dbReference type="Pfam" id="PF00593"/>
    </source>
</evidence>
<dbReference type="InterPro" id="IPR039426">
    <property type="entry name" value="TonB-dep_rcpt-like"/>
</dbReference>
<proteinExistence type="inferred from homology"/>
<accession>A0A0J7XJD7</accession>
<dbReference type="Gene3D" id="2.170.130.10">
    <property type="entry name" value="TonB-dependent receptor, plug domain"/>
    <property type="match status" value="1"/>
</dbReference>
<evidence type="ECO:0000256" key="6">
    <source>
        <dbReference type="ARBA" id="ARBA00022692"/>
    </source>
</evidence>
<dbReference type="CDD" id="cd01347">
    <property type="entry name" value="ligand_gated_channel"/>
    <property type="match status" value="1"/>
</dbReference>
<feature type="short sequence motif" description="TonB C-terminal box" evidence="15">
    <location>
        <begin position="705"/>
        <end position="722"/>
    </location>
</feature>
<feature type="signal peptide" evidence="17">
    <location>
        <begin position="1"/>
        <end position="28"/>
    </location>
</feature>
<keyword evidence="7 17" id="KW-0732">Signal</keyword>
<evidence type="ECO:0000256" key="8">
    <source>
        <dbReference type="ARBA" id="ARBA00023004"/>
    </source>
</evidence>
<dbReference type="PROSITE" id="PS01156">
    <property type="entry name" value="TONB_DEPENDENT_REC_2"/>
    <property type="match status" value="1"/>
</dbReference>
<sequence length="722" mass="77759">MLSSRSILKFATLAVVAGASASGPSVLAQEADIVVTAQRENETQVLRRGSLGALGAKDALQVPFAIKGYSEALILNQQPLTLGQVLENDPSVRTSLGFGNASEQFIIRGFPLYGEDIAIDGLYGVTPRQLVSPELYDQVQILNGASAFLFGAAPGGTALGGTVNLQPKRAKDQPINRLTVNYQSDAHFGGAFDFSRRFGDASQFGVRINGAGRAGDTAINDEFRSSVVTGAAFDWRSDRARLSLDLAFQRVKVRHMRPMVQLAATVTAIPDVPDADSNYGQDWNFTTIRDVFGIVKFEYDISDDILFYSAAGARDTAERGQYQSFTVVDNATGAARVTGSTIPRNDNNEAAQAGVRGKFATGPITHEFNLGASHSRYVNRNAYGFSPSVTAPNTSLYDPADLAVPNFNGGLQGGNRADPFPVNRTRLTSFFVSDTIGAFDHKVELTVGLRRQQIHVRTYRANAVTVPAPMPAGSLSVEYKESATTPVVGLVIRPAETVSLYANRIEGLVQGPIAGAGTINAGEVFAPFKTVQYEVGGKLAMGRFNASLALFQTDRPQTLNETTDTFPRFTLNGQQRNKGVELSLDGEPVDGLRVIAGLSVTDAKQRRTTGGTFDGNNAIGVPEYTANANVEWDLAFLPGVTLTGRVMQTGRQMVNLANTLELPEWTRFDLGARYVVAVANKPVTFRFNVDNVANKRYWASSLGGYLVQGMPRVFKTSATVEF</sequence>
<evidence type="ECO:0000256" key="11">
    <source>
        <dbReference type="ARBA" id="ARBA00023136"/>
    </source>
</evidence>
<keyword evidence="11 14" id="KW-0472">Membrane</keyword>
<dbReference type="EMBL" id="JACU01000010">
    <property type="protein sequence ID" value="KMS51842.1"/>
    <property type="molecule type" value="Genomic_DNA"/>
</dbReference>
<dbReference type="InterPro" id="IPR036942">
    <property type="entry name" value="Beta-barrel_TonB_sf"/>
</dbReference>
<keyword evidence="5" id="KW-0410">Iron transport</keyword>
<keyword evidence="9" id="KW-0406">Ion transport</keyword>
<dbReference type="PROSITE" id="PS52016">
    <property type="entry name" value="TONB_DEPENDENT_REC_3"/>
    <property type="match status" value="1"/>
</dbReference>
<keyword evidence="3 14" id="KW-0813">Transport</keyword>
<keyword evidence="12 20" id="KW-0675">Receptor</keyword>
<keyword evidence="10 16" id="KW-0798">TonB box</keyword>
<feature type="domain" description="TonB-dependent receptor plug" evidence="19">
    <location>
        <begin position="60"/>
        <end position="157"/>
    </location>
</feature>
<feature type="chain" id="PRO_5005291394" evidence="17">
    <location>
        <begin position="29"/>
        <end position="722"/>
    </location>
</feature>
<dbReference type="RefSeq" id="WP_059153019.1">
    <property type="nucleotide sequence ID" value="NZ_KQ130457.1"/>
</dbReference>
<evidence type="ECO:0000313" key="21">
    <source>
        <dbReference type="Proteomes" id="UP000052268"/>
    </source>
</evidence>
<evidence type="ECO:0000256" key="14">
    <source>
        <dbReference type="PROSITE-ProRule" id="PRU01360"/>
    </source>
</evidence>
<evidence type="ECO:0000259" key="19">
    <source>
        <dbReference type="Pfam" id="PF07715"/>
    </source>
</evidence>
<dbReference type="Gene3D" id="2.40.170.20">
    <property type="entry name" value="TonB-dependent receptor, beta-barrel domain"/>
    <property type="match status" value="1"/>
</dbReference>
<dbReference type="InterPro" id="IPR012910">
    <property type="entry name" value="Plug_dom"/>
</dbReference>
<keyword evidence="8" id="KW-0408">Iron</keyword>
<evidence type="ECO:0000256" key="4">
    <source>
        <dbReference type="ARBA" id="ARBA00022452"/>
    </source>
</evidence>
<comment type="caution">
    <text evidence="20">The sequence shown here is derived from an EMBL/GenBank/DDBJ whole genome shotgun (WGS) entry which is preliminary data.</text>
</comment>
<dbReference type="InterPro" id="IPR010917">
    <property type="entry name" value="TonB_rcpt_CS"/>
</dbReference>
<dbReference type="GO" id="GO:0015344">
    <property type="term" value="F:siderophore uptake transmembrane transporter activity"/>
    <property type="evidence" value="ECO:0007669"/>
    <property type="project" value="TreeGrafter"/>
</dbReference>
<dbReference type="PANTHER" id="PTHR32552">
    <property type="entry name" value="FERRICHROME IRON RECEPTOR-RELATED"/>
    <property type="match status" value="1"/>
</dbReference>
<dbReference type="Pfam" id="PF07715">
    <property type="entry name" value="Plug"/>
    <property type="match status" value="1"/>
</dbReference>
<dbReference type="GO" id="GO:0009279">
    <property type="term" value="C:cell outer membrane"/>
    <property type="evidence" value="ECO:0007669"/>
    <property type="project" value="UniProtKB-SubCell"/>
</dbReference>
<keyword evidence="4 14" id="KW-1134">Transmembrane beta strand</keyword>
<comment type="similarity">
    <text evidence="2 14 16">Belongs to the TonB-dependent receptor family.</text>
</comment>
<dbReference type="Proteomes" id="UP000052268">
    <property type="component" value="Unassembled WGS sequence"/>
</dbReference>
<evidence type="ECO:0000256" key="1">
    <source>
        <dbReference type="ARBA" id="ARBA00004571"/>
    </source>
</evidence>
<dbReference type="SUPFAM" id="SSF56935">
    <property type="entry name" value="Porins"/>
    <property type="match status" value="1"/>
</dbReference>
<keyword evidence="6 14" id="KW-0812">Transmembrane</keyword>
<evidence type="ECO:0000256" key="3">
    <source>
        <dbReference type="ARBA" id="ARBA00022448"/>
    </source>
</evidence>
<evidence type="ECO:0000256" key="2">
    <source>
        <dbReference type="ARBA" id="ARBA00009810"/>
    </source>
</evidence>
<dbReference type="GO" id="GO:0015891">
    <property type="term" value="P:siderophore transport"/>
    <property type="evidence" value="ECO:0007669"/>
    <property type="project" value="InterPro"/>
</dbReference>
<comment type="subcellular location">
    <subcellularLocation>
        <location evidence="1 14">Cell outer membrane</location>
        <topology evidence="1 14">Multi-pass membrane protein</topology>
    </subcellularLocation>
</comment>
<name>A0A0J7XJD7_9SPHN</name>